<evidence type="ECO:0000313" key="2">
    <source>
        <dbReference type="Proteomes" id="UP000627446"/>
    </source>
</evidence>
<evidence type="ECO:0000313" key="1">
    <source>
        <dbReference type="EMBL" id="MBC3881572.1"/>
    </source>
</evidence>
<dbReference type="EMBL" id="JACOFZ010000002">
    <property type="protein sequence ID" value="MBC3881572.1"/>
    <property type="molecule type" value="Genomic_DNA"/>
</dbReference>
<gene>
    <name evidence="1" type="ORF">H8K36_09330</name>
</gene>
<name>A0A923HS95_9BURK</name>
<comment type="caution">
    <text evidence="1">The sequence shown here is derived from an EMBL/GenBank/DDBJ whole genome shotgun (WGS) entry which is preliminary data.</text>
</comment>
<proteinExistence type="predicted"/>
<dbReference type="RefSeq" id="WP_186915930.1">
    <property type="nucleotide sequence ID" value="NZ_JACOFZ010000002.1"/>
</dbReference>
<dbReference type="AlphaFoldDB" id="A0A923HS95"/>
<accession>A0A923HS95</accession>
<reference evidence="1" key="1">
    <citation type="submission" date="2020-08" db="EMBL/GenBank/DDBJ databases">
        <title>Novel species isolated from subtropical streams in China.</title>
        <authorList>
            <person name="Lu H."/>
        </authorList>
    </citation>
    <scope>NUCLEOTIDE SEQUENCE</scope>
    <source>
        <strain evidence="1">LX22W</strain>
    </source>
</reference>
<organism evidence="1 2">
    <name type="scientific">Undibacterium nitidum</name>
    <dbReference type="NCBI Taxonomy" id="2762298"/>
    <lineage>
        <taxon>Bacteria</taxon>
        <taxon>Pseudomonadati</taxon>
        <taxon>Pseudomonadota</taxon>
        <taxon>Betaproteobacteria</taxon>
        <taxon>Burkholderiales</taxon>
        <taxon>Oxalobacteraceae</taxon>
        <taxon>Undibacterium</taxon>
    </lineage>
</organism>
<sequence>MQTTTTIISRDHREQLSLQEQIDIGIFRSRKRPDEEHRFIVACDARPLLALFDAAALGSRVYELMTIARPADILSYLHLTMIDVDEGVLNFVRNRIKAKEFFKEVNFENGIAFLDFDQCFTLMEDDNEDFERIWLSHRRSTYWSKKLLTLLSLTKEVQQSIRQIDDFLLQHEIKLIDHGQHHRDLIPKIDRLSLLENKAYRKSTLPEPLFTTIAQLIQQDDIRSVSCPFTDYPLWRLLVEEQIRRAQKSGLPAKEAFFLSGPDGYKMNLTGADTRYYPNEPEDWGGIVHVPYEGATGADLFIKPDWHNFRKDQAGEDGSLSNALFGKPCRYMLSDKDYGELGCASRREVGDWVLYRCNKG</sequence>
<protein>
    <submittedName>
        <fullName evidence="1">Uncharacterized protein</fullName>
    </submittedName>
</protein>
<keyword evidence="2" id="KW-1185">Reference proteome</keyword>
<dbReference type="Proteomes" id="UP000627446">
    <property type="component" value="Unassembled WGS sequence"/>
</dbReference>